<comment type="caution">
    <text evidence="1">The sequence shown here is derived from an EMBL/GenBank/DDBJ whole genome shotgun (WGS) entry which is preliminary data.</text>
</comment>
<dbReference type="EMBL" id="LAZR01066560">
    <property type="protein sequence ID" value="KKK53338.1"/>
    <property type="molecule type" value="Genomic_DNA"/>
</dbReference>
<accession>A0A0F8W9Q8</accession>
<name>A0A0F8W9Q8_9ZZZZ</name>
<organism evidence="1">
    <name type="scientific">marine sediment metagenome</name>
    <dbReference type="NCBI Taxonomy" id="412755"/>
    <lineage>
        <taxon>unclassified sequences</taxon>
        <taxon>metagenomes</taxon>
        <taxon>ecological metagenomes</taxon>
    </lineage>
</organism>
<dbReference type="AlphaFoldDB" id="A0A0F8W9Q8"/>
<sequence length="107" mass="12545">MKIISFAWTTPALVARRKTVTRRHWKERFALGFKEGEEVWAYNKQPRNHGHAVAVIRLTRAPYQELYNDMPDDDYEAEGFKFFEEHPELMPAKAPVDIRATSIRIQG</sequence>
<protein>
    <recommendedName>
        <fullName evidence="2">ASCH domain-containing protein</fullName>
    </recommendedName>
</protein>
<gene>
    <name evidence="1" type="ORF">LCGC14_3095780</name>
</gene>
<reference evidence="1" key="1">
    <citation type="journal article" date="2015" name="Nature">
        <title>Complex archaea that bridge the gap between prokaryotes and eukaryotes.</title>
        <authorList>
            <person name="Spang A."/>
            <person name="Saw J.H."/>
            <person name="Jorgensen S.L."/>
            <person name="Zaremba-Niedzwiedzka K."/>
            <person name="Martijn J."/>
            <person name="Lind A.E."/>
            <person name="van Eijk R."/>
            <person name="Schleper C."/>
            <person name="Guy L."/>
            <person name="Ettema T.J."/>
        </authorList>
    </citation>
    <scope>NUCLEOTIDE SEQUENCE</scope>
</reference>
<proteinExistence type="predicted"/>
<evidence type="ECO:0000313" key="1">
    <source>
        <dbReference type="EMBL" id="KKK53338.1"/>
    </source>
</evidence>
<evidence type="ECO:0008006" key="2">
    <source>
        <dbReference type="Google" id="ProtNLM"/>
    </source>
</evidence>